<protein>
    <recommendedName>
        <fullName evidence="4">Secreted protein</fullName>
    </recommendedName>
</protein>
<feature type="chain" id="PRO_5001991402" description="Secreted protein" evidence="1">
    <location>
        <begin position="20"/>
        <end position="72"/>
    </location>
</feature>
<sequence length="72" mass="7921">MQIWLAAMVCLNPSPFSLASQLRSVVYTQCMARPNQMFGLRGIGGSIQGDFVVHFMARHTAHQNPTPSPTCD</sequence>
<dbReference type="Proteomes" id="UP000030108">
    <property type="component" value="Unassembled WGS sequence"/>
</dbReference>
<evidence type="ECO:0000313" key="2">
    <source>
        <dbReference type="EMBL" id="EUC59232.1"/>
    </source>
</evidence>
<accession>A0A0A1UJM5</accession>
<evidence type="ECO:0000313" key="3">
    <source>
        <dbReference type="Proteomes" id="UP000030108"/>
    </source>
</evidence>
<proteinExistence type="predicted"/>
<keyword evidence="1" id="KW-0732">Signal</keyword>
<dbReference type="AlphaFoldDB" id="A0A0A1UJM5"/>
<evidence type="ECO:0008006" key="4">
    <source>
        <dbReference type="Google" id="ProtNLM"/>
    </source>
</evidence>
<organism evidence="2 3">
    <name type="scientific">Rhizoctonia solani AG-3 Rhs1AP</name>
    <dbReference type="NCBI Taxonomy" id="1086054"/>
    <lineage>
        <taxon>Eukaryota</taxon>
        <taxon>Fungi</taxon>
        <taxon>Dikarya</taxon>
        <taxon>Basidiomycota</taxon>
        <taxon>Agaricomycotina</taxon>
        <taxon>Agaricomycetes</taxon>
        <taxon>Cantharellales</taxon>
        <taxon>Ceratobasidiaceae</taxon>
        <taxon>Rhizoctonia</taxon>
    </lineage>
</organism>
<feature type="signal peptide" evidence="1">
    <location>
        <begin position="1"/>
        <end position="19"/>
    </location>
</feature>
<comment type="caution">
    <text evidence="2">The sequence shown here is derived from an EMBL/GenBank/DDBJ whole genome shotgun (WGS) entry which is preliminary data.</text>
</comment>
<name>A0A0A1UJM5_9AGAM</name>
<dbReference type="EMBL" id="JATN01000321">
    <property type="protein sequence ID" value="EUC59232.1"/>
    <property type="molecule type" value="Genomic_DNA"/>
</dbReference>
<reference evidence="3" key="1">
    <citation type="journal article" date="2014" name="Genome Announc.">
        <title>Draft genome sequence of the plant-pathogenic soil fungus Rhizoctonia solani anastomosis group 3 strain Rhs1AP.</title>
        <authorList>
            <person name="Cubeta M.A."/>
            <person name="Thomas E."/>
            <person name="Dean R.A."/>
            <person name="Jabaji S."/>
            <person name="Neate S.M."/>
            <person name="Tavantzis S."/>
            <person name="Toda T."/>
            <person name="Vilgalys R."/>
            <person name="Bharathan N."/>
            <person name="Fedorova-Abrams N."/>
            <person name="Pakala S.B."/>
            <person name="Pakala S.M."/>
            <person name="Zafar N."/>
            <person name="Joardar V."/>
            <person name="Losada L."/>
            <person name="Nierman W.C."/>
        </authorList>
    </citation>
    <scope>NUCLEOTIDE SEQUENCE [LARGE SCALE GENOMIC DNA]</scope>
    <source>
        <strain evidence="3">AG-3</strain>
    </source>
</reference>
<evidence type="ECO:0000256" key="1">
    <source>
        <dbReference type="SAM" id="SignalP"/>
    </source>
</evidence>
<gene>
    <name evidence="2" type="ORF">RSOL_304870</name>
</gene>